<protein>
    <submittedName>
        <fullName evidence="1">Uncharacterized protein</fullName>
    </submittedName>
</protein>
<dbReference type="Proteomes" id="UP000280307">
    <property type="component" value="Unassembled WGS sequence"/>
</dbReference>
<organism evidence="1 2">
    <name type="scientific">Candidatus Viridilinea halotolerans</name>
    <dbReference type="NCBI Taxonomy" id="2491704"/>
    <lineage>
        <taxon>Bacteria</taxon>
        <taxon>Bacillati</taxon>
        <taxon>Chloroflexota</taxon>
        <taxon>Chloroflexia</taxon>
        <taxon>Chloroflexales</taxon>
        <taxon>Chloroflexineae</taxon>
        <taxon>Oscillochloridaceae</taxon>
        <taxon>Candidatus Viridilinea</taxon>
    </lineage>
</organism>
<dbReference type="AlphaFoldDB" id="A0A426UCV2"/>
<comment type="caution">
    <text evidence="1">The sequence shown here is derived from an EMBL/GenBank/DDBJ whole genome shotgun (WGS) entry which is preliminary data.</text>
</comment>
<accession>A0A426UCV2</accession>
<name>A0A426UCV2_9CHLR</name>
<gene>
    <name evidence="1" type="ORF">EI684_00095</name>
</gene>
<reference evidence="1 2" key="1">
    <citation type="submission" date="2018-12" db="EMBL/GenBank/DDBJ databases">
        <title>Genome Sequence of Candidatus Viridilinea halotolerans isolated from saline sulfide-rich spring.</title>
        <authorList>
            <person name="Grouzdev D.S."/>
            <person name="Burganskaya E.I."/>
            <person name="Krutkina M.S."/>
            <person name="Sukhacheva M.V."/>
            <person name="Gorlenko V.M."/>
        </authorList>
    </citation>
    <scope>NUCLEOTIDE SEQUENCE [LARGE SCALE GENOMIC DNA]</scope>
    <source>
        <strain evidence="1">Chok-6</strain>
    </source>
</reference>
<proteinExistence type="predicted"/>
<dbReference type="EMBL" id="RSAS01000005">
    <property type="protein sequence ID" value="RRR78640.1"/>
    <property type="molecule type" value="Genomic_DNA"/>
</dbReference>
<evidence type="ECO:0000313" key="1">
    <source>
        <dbReference type="EMBL" id="RRR78640.1"/>
    </source>
</evidence>
<sequence length="75" mass="8353">MIDPDDVTQLITTLDQIPFSSLRSAPTAANQGADYMQYELRYRQHTLRMADPELPGALIPVLEDLDGLILNQGQP</sequence>
<evidence type="ECO:0000313" key="2">
    <source>
        <dbReference type="Proteomes" id="UP000280307"/>
    </source>
</evidence>